<evidence type="ECO:0000313" key="4">
    <source>
        <dbReference type="Proteomes" id="UP001165289"/>
    </source>
</evidence>
<comment type="caution">
    <text evidence="3">The sequence shown here is derived from an EMBL/GenBank/DDBJ whole genome shotgun (WGS) entry which is preliminary data.</text>
</comment>
<dbReference type="AlphaFoldDB" id="A0AAV7K7T8"/>
<feature type="domain" description="CUE" evidence="2">
    <location>
        <begin position="416"/>
        <end position="459"/>
    </location>
</feature>
<dbReference type="Proteomes" id="UP001165289">
    <property type="component" value="Unassembled WGS sequence"/>
</dbReference>
<evidence type="ECO:0000259" key="2">
    <source>
        <dbReference type="PROSITE" id="PS51140"/>
    </source>
</evidence>
<accession>A0AAV7K7T8</accession>
<dbReference type="GO" id="GO:0006355">
    <property type="term" value="P:regulation of DNA-templated transcription"/>
    <property type="evidence" value="ECO:0007669"/>
    <property type="project" value="TreeGrafter"/>
</dbReference>
<dbReference type="GO" id="GO:0043130">
    <property type="term" value="F:ubiquitin binding"/>
    <property type="evidence" value="ECO:0007669"/>
    <property type="project" value="InterPro"/>
</dbReference>
<dbReference type="PANTHER" id="PTHR21494">
    <property type="entry name" value="ACTIVATING SIGNAL COINTEGRATOR 1 COMPLEX SUBUNIT 2 ASC-1 COMPLEX SUBUNIT P100"/>
    <property type="match status" value="1"/>
</dbReference>
<name>A0AAV7K7T8_9METZ</name>
<dbReference type="CDD" id="cd14279">
    <property type="entry name" value="CUE"/>
    <property type="match status" value="1"/>
</dbReference>
<gene>
    <name evidence="3" type="ORF">LOD99_16058</name>
</gene>
<organism evidence="3 4">
    <name type="scientific">Oopsacas minuta</name>
    <dbReference type="NCBI Taxonomy" id="111878"/>
    <lineage>
        <taxon>Eukaryota</taxon>
        <taxon>Metazoa</taxon>
        <taxon>Porifera</taxon>
        <taxon>Hexactinellida</taxon>
        <taxon>Hexasterophora</taxon>
        <taxon>Lyssacinosida</taxon>
        <taxon>Leucopsacidae</taxon>
        <taxon>Oopsacas</taxon>
    </lineage>
</organism>
<dbReference type="EMBL" id="JAKMXF010000133">
    <property type="protein sequence ID" value="KAI6656755.1"/>
    <property type="molecule type" value="Genomic_DNA"/>
</dbReference>
<reference evidence="3 4" key="1">
    <citation type="journal article" date="2023" name="BMC Biol.">
        <title>The compact genome of the sponge Oopsacas minuta (Hexactinellida) is lacking key metazoan core genes.</title>
        <authorList>
            <person name="Santini S."/>
            <person name="Schenkelaars Q."/>
            <person name="Jourda C."/>
            <person name="Duchesne M."/>
            <person name="Belahbib H."/>
            <person name="Rocher C."/>
            <person name="Selva M."/>
            <person name="Riesgo A."/>
            <person name="Vervoort M."/>
            <person name="Leys S.P."/>
            <person name="Kodjabachian L."/>
            <person name="Le Bivic A."/>
            <person name="Borchiellini C."/>
            <person name="Claverie J.M."/>
            <person name="Renard E."/>
        </authorList>
    </citation>
    <scope>NUCLEOTIDE SEQUENCE [LARGE SCALE GENOMIC DNA]</scope>
    <source>
        <strain evidence="3">SPO-2</strain>
    </source>
</reference>
<feature type="compositionally biased region" description="Basic residues" evidence="1">
    <location>
        <begin position="635"/>
        <end position="645"/>
    </location>
</feature>
<feature type="compositionally biased region" description="Gly residues" evidence="1">
    <location>
        <begin position="658"/>
        <end position="669"/>
    </location>
</feature>
<sequence length="676" mass="79098">MEKESGLESILISYTNPITSEIEEIPSLHEKWLLDIDFFPYWKYPPALLHDDQDLWLRSLHALRDDVITLLRLPLHIFWSHVIYDPKLHILLDSFLKITPDIIEDSPELLGHEVFQSYLEVMFKVFLRMGTNREAQYTKNRTYPDFSATAFADLLYDNYLFDLPKILDLCQIFSSNRNLLGEMLEGIFRKQKKYFYDIQEMIRTTLSMLSKISEEMGCKLHLGDEDRKLARLGDNPTKQLSFDRFYEIILFVEDIFTNLESFFVTCPSASQCFTPLFMNHFVTFYELFLPGIVQLWLLYKHKLCDKQEFIKSSLRKTKFNFCKIFSYIFENCYFKKFQVTPLVLENIQAPLEDFLTICNILIGTKHLLSEYLKIFDLKTEFSRMKDSGIIDAIQFGYLTEPLSSDEPKSEPKPEPELEEAIVSIQAILPDVDTASIREVLRLHNLNVPHAINTLFERIPTIEIPPTARIKEVLVPKPLELVSQRRNIFTGDKFDIFTRDDIDTSLIHRGKKDRFCDGRDFLNNRDLSDATLKLANMELEYDDEYDDTYDDIPCDVGVDKEDTECIERLNPKGMYSNRYTYHTDLQQGSDEDEVEPIQPVHAPQFVNRKPDNRGYQHHQHQNAYTREATRGDKHEQRGHHTRKKGSAGREQHHWDNAGYYGGRRGTGGQDKGAKTKY</sequence>
<keyword evidence="4" id="KW-1185">Reference proteome</keyword>
<dbReference type="PANTHER" id="PTHR21494:SF0">
    <property type="entry name" value="ACTIVATING SIGNAL COINTEGRATOR 1 COMPLEX SUBUNIT 2"/>
    <property type="match status" value="1"/>
</dbReference>
<dbReference type="InterPro" id="IPR052586">
    <property type="entry name" value="ASCC2"/>
</dbReference>
<proteinExistence type="predicted"/>
<protein>
    <submittedName>
        <fullName evidence="3">Activating signal cointegrator 1 complex subunit 2</fullName>
    </submittedName>
</protein>
<dbReference type="PROSITE" id="PS51140">
    <property type="entry name" value="CUE"/>
    <property type="match status" value="1"/>
</dbReference>
<dbReference type="InterPro" id="IPR003892">
    <property type="entry name" value="CUE"/>
</dbReference>
<evidence type="ECO:0000313" key="3">
    <source>
        <dbReference type="EMBL" id="KAI6656755.1"/>
    </source>
</evidence>
<feature type="region of interest" description="Disordered" evidence="1">
    <location>
        <begin position="603"/>
        <end position="676"/>
    </location>
</feature>
<evidence type="ECO:0000256" key="1">
    <source>
        <dbReference type="SAM" id="MobiDB-lite"/>
    </source>
</evidence>